<keyword evidence="8" id="KW-0735">Signal-anchor</keyword>
<evidence type="ECO:0000256" key="12">
    <source>
        <dbReference type="ARBA" id="ARBA00023180"/>
    </source>
</evidence>
<dbReference type="UniPathway" id="UPA00378"/>
<evidence type="ECO:0000256" key="2">
    <source>
        <dbReference type="ARBA" id="ARBA00004922"/>
    </source>
</evidence>
<evidence type="ECO:0000256" key="14">
    <source>
        <dbReference type="SAM" id="Coils"/>
    </source>
</evidence>
<keyword evidence="12" id="KW-0325">Glycoprotein</keyword>
<protein>
    <recommendedName>
        <fullName evidence="4">alpha-1,6-mannosyl-glycoprotein 6-beta-N-acetylglucosaminyltransferase</fullName>
        <ecNumber evidence="4">2.4.1.155</ecNumber>
    </recommendedName>
</protein>
<dbReference type="InterPro" id="IPR052105">
    <property type="entry name" value="MGAT5_Glycosyltransferase"/>
</dbReference>
<accession>A0A5C6PNX6</accession>
<comment type="subcellular location">
    <subcellularLocation>
        <location evidence="1">Golgi apparatus membrane</location>
        <topology evidence="1">Single-pass type II membrane protein</topology>
    </subcellularLocation>
</comment>
<gene>
    <name evidence="18" type="ORF">D4764_01G0003560</name>
</gene>
<dbReference type="EMBL" id="RHFK02000001">
    <property type="protein sequence ID" value="TWW80541.1"/>
    <property type="molecule type" value="Genomic_DNA"/>
</dbReference>
<dbReference type="Pfam" id="PF15024">
    <property type="entry name" value="Glyco_transf_18"/>
    <property type="match status" value="1"/>
</dbReference>
<evidence type="ECO:0000256" key="3">
    <source>
        <dbReference type="ARBA" id="ARBA00007477"/>
    </source>
</evidence>
<feature type="transmembrane region" description="Helical" evidence="16">
    <location>
        <begin position="19"/>
        <end position="38"/>
    </location>
</feature>
<evidence type="ECO:0000313" key="19">
    <source>
        <dbReference type="Proteomes" id="UP000324091"/>
    </source>
</evidence>
<evidence type="ECO:0000256" key="15">
    <source>
        <dbReference type="SAM" id="MobiDB-lite"/>
    </source>
</evidence>
<keyword evidence="7 16" id="KW-0812">Transmembrane</keyword>
<reference evidence="18 19" key="1">
    <citation type="submission" date="2019-04" db="EMBL/GenBank/DDBJ databases">
        <title>Chromosome genome assembly for Takifugu flavidus.</title>
        <authorList>
            <person name="Xiao S."/>
        </authorList>
    </citation>
    <scope>NUCLEOTIDE SEQUENCE [LARGE SCALE GENOMIC DNA]</scope>
    <source>
        <strain evidence="18">HTHZ2018</strain>
        <tissue evidence="18">Muscle</tissue>
    </source>
</reference>
<name>A0A5C6PNX6_9TELE</name>
<feature type="coiled-coil region" evidence="14">
    <location>
        <begin position="93"/>
        <end position="183"/>
    </location>
</feature>
<dbReference type="EC" id="2.4.1.155" evidence="4"/>
<comment type="similarity">
    <text evidence="3">Belongs to the glycosyltransferase 18 family.</text>
</comment>
<dbReference type="PANTHER" id="PTHR15075">
    <property type="entry name" value="ALPHA-MANNOSIDE BETA-1,6-N-ACETYLGLUCOSAMINYLTRANSFERASE"/>
    <property type="match status" value="1"/>
</dbReference>
<feature type="region of interest" description="Disordered" evidence="15">
    <location>
        <begin position="269"/>
        <end position="295"/>
    </location>
</feature>
<evidence type="ECO:0000256" key="11">
    <source>
        <dbReference type="ARBA" id="ARBA00023136"/>
    </source>
</evidence>
<organism evidence="18 19">
    <name type="scientific">Takifugu flavidus</name>
    <name type="common">sansaifugu</name>
    <dbReference type="NCBI Taxonomy" id="433684"/>
    <lineage>
        <taxon>Eukaryota</taxon>
        <taxon>Metazoa</taxon>
        <taxon>Chordata</taxon>
        <taxon>Craniata</taxon>
        <taxon>Vertebrata</taxon>
        <taxon>Euteleostomi</taxon>
        <taxon>Actinopterygii</taxon>
        <taxon>Neopterygii</taxon>
        <taxon>Teleostei</taxon>
        <taxon>Neoteleostei</taxon>
        <taxon>Acanthomorphata</taxon>
        <taxon>Eupercaria</taxon>
        <taxon>Tetraodontiformes</taxon>
        <taxon>Tetradontoidea</taxon>
        <taxon>Tetraodontidae</taxon>
        <taxon>Takifugu</taxon>
    </lineage>
</organism>
<keyword evidence="19" id="KW-1185">Reference proteome</keyword>
<keyword evidence="5 18" id="KW-0328">Glycosyltransferase</keyword>
<keyword evidence="10" id="KW-0333">Golgi apparatus</keyword>
<evidence type="ECO:0000256" key="1">
    <source>
        <dbReference type="ARBA" id="ARBA00004323"/>
    </source>
</evidence>
<evidence type="ECO:0000256" key="10">
    <source>
        <dbReference type="ARBA" id="ARBA00023034"/>
    </source>
</evidence>
<dbReference type="InterPro" id="IPR026116">
    <property type="entry name" value="GT18_cat"/>
</dbReference>
<dbReference type="GO" id="GO:0006487">
    <property type="term" value="P:protein N-linked glycosylation"/>
    <property type="evidence" value="ECO:0007669"/>
    <property type="project" value="TreeGrafter"/>
</dbReference>
<feature type="domain" description="Glycosyltransferase family 18 catalytic" evidence="17">
    <location>
        <begin position="301"/>
        <end position="745"/>
    </location>
</feature>
<dbReference type="GO" id="GO:0030144">
    <property type="term" value="F:alpha-1,6-mannosylglycoprotein 6-beta-N-acetylglucosaminyltransferase activity"/>
    <property type="evidence" value="ECO:0007669"/>
    <property type="project" value="UniProtKB-EC"/>
</dbReference>
<evidence type="ECO:0000259" key="17">
    <source>
        <dbReference type="Pfam" id="PF15024"/>
    </source>
</evidence>
<evidence type="ECO:0000256" key="13">
    <source>
        <dbReference type="ARBA" id="ARBA00048243"/>
    </source>
</evidence>
<sequence>MCAGEGSGIMKPLSLERTFSISLFICFIWCLGLSYFTLSNNEQEAARFGHQNSWTKKQVEASGAEASSKPLWGRYEEEVNVLRSKSKMKDDLISRLNSDKLQLEQEVVGLKERLSKKAEKQVKSGPLMHNYEGEFKALKIQMEAEENKTEKMEETIKGLLSNKLQLEQEVAHLKELLVQKAEEHTNKDKINEDKDCPLPPMDGYPECLGKLKWMKEGWTSDPCYIINGVNGSLCSILIYLSETAQDTRRLLSQVVKEAESMVDAALPHLDPVDTEPTRAGHAPSMRSKFPQDIPSVPGPSGIVTDEIGIARSAFNGGPLGELVQWSDLVSTLHILGHHLHLSASITDLKIFLGGLKSGCPSMPTLEPNLIYTDILGLQQMQKALPNIWSKYQCKIRILDSFGTEPDFNHVSWAKGHNLSSPYGGLNLIPLQFYTMFPHTPDNTFLGFVVQPHWSDEENKKLESIKRKNQALVYGKRASFWKGKTAYLDTIHKYLDLHGTVDNGALIPSYVTNHGIVKGAEVHALLRESKVFVGLSFPFEGPAPLEALANGCVFLNPRLNPPQSRLNSEFFKEKPNIREVTSQHPYAEAIGEPYVWMVDMDNSTDVERAVKAIINQTIEPYIPYEFTCEGMLQRVNILIEKQDFCNSTTSWPPLSTLQVVTAEVGASCKDTCQKQGLICEPAFFPHLNSAQSLANYGINCQTTEHSGGYLVLPAYDNNSKHCVFQSDPLLFSCVRSHLSWTRVCPCRDYIKDQIALCKACL</sequence>
<evidence type="ECO:0000313" key="18">
    <source>
        <dbReference type="EMBL" id="TWW80541.1"/>
    </source>
</evidence>
<comment type="caution">
    <text evidence="18">The sequence shown here is derived from an EMBL/GenBank/DDBJ whole genome shotgun (WGS) entry which is preliminary data.</text>
</comment>
<evidence type="ECO:0000256" key="7">
    <source>
        <dbReference type="ARBA" id="ARBA00022692"/>
    </source>
</evidence>
<dbReference type="PANTHER" id="PTHR15075:SF5">
    <property type="entry name" value="ALPHA-1,6-MANNOSYLGLYCOPROTEIN 6-BETA-N-ACETYLGLUCOSAMINYLTRANSFERASE A"/>
    <property type="match status" value="1"/>
</dbReference>
<keyword evidence="14" id="KW-0175">Coiled coil</keyword>
<keyword evidence="9 16" id="KW-1133">Transmembrane helix</keyword>
<evidence type="ECO:0000256" key="9">
    <source>
        <dbReference type="ARBA" id="ARBA00022989"/>
    </source>
</evidence>
<keyword evidence="6 18" id="KW-0808">Transferase</keyword>
<comment type="catalytic activity">
    <reaction evidence="13">
        <text>N(4)-{beta-D-GlcNAc-(1-&gt;2)-[beta-D-GlcNAc-(1-&gt;4)]-alpha-D-Man-(1-&gt;3)-[beta-D-GlcNAc-(1-&gt;2)-alpha-D-Man-(1-&gt;6)]-beta-D-Man-(1-&gt;4)-beta-D-GlcNAc-(1-&gt;4)-beta-D-GlcNAc}-L-asparaginyl-[protein] + UDP-N-acetyl-alpha-D-glucosamine = N(4)-{beta-D-GlcNAc-(1-&gt;2)-[beta-D-GlcNAc-(1-&gt;4)]-alpha-D-Man-(1-&gt;3)-[beta-D-GlcNAc-(1-&gt;2)-[beta-D-GlcNAc-(1-&gt;6)]-alpha-D-Man-(1-&gt;6)]-beta-D-Man-(1-&gt;4)-beta-D-GlcNAc-(1-&gt;4)-beta-D-GlcNAc}-L-asparaginyl-[protein] + UDP + H(+)</text>
        <dbReference type="Rhea" id="RHEA:16921"/>
        <dbReference type="Rhea" id="RHEA-COMP:14374"/>
        <dbReference type="Rhea" id="RHEA-COMP:14377"/>
        <dbReference type="ChEBI" id="CHEBI:15378"/>
        <dbReference type="ChEBI" id="CHEBI:57705"/>
        <dbReference type="ChEBI" id="CHEBI:58223"/>
        <dbReference type="ChEBI" id="CHEBI:139507"/>
        <dbReference type="ChEBI" id="CHEBI:139510"/>
        <dbReference type="EC" id="2.4.1.155"/>
    </reaction>
</comment>
<keyword evidence="11 16" id="KW-0472">Membrane</keyword>
<evidence type="ECO:0000256" key="4">
    <source>
        <dbReference type="ARBA" id="ARBA00012671"/>
    </source>
</evidence>
<dbReference type="GO" id="GO:0000139">
    <property type="term" value="C:Golgi membrane"/>
    <property type="evidence" value="ECO:0007669"/>
    <property type="project" value="UniProtKB-SubCell"/>
</dbReference>
<evidence type="ECO:0000256" key="6">
    <source>
        <dbReference type="ARBA" id="ARBA00022679"/>
    </source>
</evidence>
<dbReference type="Proteomes" id="UP000324091">
    <property type="component" value="Chromosome 1"/>
</dbReference>
<dbReference type="AlphaFoldDB" id="A0A5C6PNX6"/>
<comment type="pathway">
    <text evidence="2">Protein modification; protein glycosylation.</text>
</comment>
<evidence type="ECO:0000256" key="5">
    <source>
        <dbReference type="ARBA" id="ARBA00022676"/>
    </source>
</evidence>
<evidence type="ECO:0000256" key="8">
    <source>
        <dbReference type="ARBA" id="ARBA00022968"/>
    </source>
</evidence>
<evidence type="ECO:0000256" key="16">
    <source>
        <dbReference type="SAM" id="Phobius"/>
    </source>
</evidence>
<proteinExistence type="inferred from homology"/>